<comment type="caution">
    <text evidence="8">The sequence shown here is derived from an EMBL/GenBank/DDBJ whole genome shotgun (WGS) entry which is preliminary data.</text>
</comment>
<evidence type="ECO:0000313" key="9">
    <source>
        <dbReference type="Proteomes" id="UP000216991"/>
    </source>
</evidence>
<evidence type="ECO:0000256" key="6">
    <source>
        <dbReference type="PIRNR" id="PIRNR002889"/>
    </source>
</evidence>
<keyword evidence="9" id="KW-1185">Reference proteome</keyword>
<comment type="similarity">
    <text evidence="2 6">Belongs to the flagella basal body rod proteins family.</text>
</comment>
<keyword evidence="4 6" id="KW-0975">Bacterial flagellum</keyword>
<gene>
    <name evidence="8" type="primary">flgB</name>
    <name evidence="8" type="ORF">CHU93_14815</name>
</gene>
<evidence type="ECO:0000256" key="5">
    <source>
        <dbReference type="ARBA" id="ARBA00024934"/>
    </source>
</evidence>
<protein>
    <recommendedName>
        <fullName evidence="3 6">Flagellar basal body rod protein FlgB</fullName>
    </recommendedName>
</protein>
<dbReference type="GO" id="GO:0030694">
    <property type="term" value="C:bacterial-type flagellum basal body, rod"/>
    <property type="evidence" value="ECO:0007669"/>
    <property type="project" value="InterPro"/>
</dbReference>
<name>A0A255Y7B0_9SPHN</name>
<dbReference type="PIRSF" id="PIRSF002889">
    <property type="entry name" value="Rod_FlgB"/>
    <property type="match status" value="1"/>
</dbReference>
<proteinExistence type="inferred from homology"/>
<dbReference type="OrthoDB" id="9788334at2"/>
<organism evidence="8 9">
    <name type="scientific">Sandarakinorhabdus cyanobacteriorum</name>
    <dbReference type="NCBI Taxonomy" id="1981098"/>
    <lineage>
        <taxon>Bacteria</taxon>
        <taxon>Pseudomonadati</taxon>
        <taxon>Pseudomonadota</taxon>
        <taxon>Alphaproteobacteria</taxon>
        <taxon>Sphingomonadales</taxon>
        <taxon>Sphingosinicellaceae</taxon>
        <taxon>Sandarakinorhabdus</taxon>
    </lineage>
</organism>
<sequence length="125" mass="13136">MTPLSPQPGLIDQAFGISAPALRLRSQRLVVIASNIANAATPGYKARDLDADAALRAAQTGGFSAQLDSARLQYRAPLIASIDGNTVEMATEQAAFAENAMRYRASLEFLGARVNSIMAALKADG</sequence>
<accession>A0A255Y7B0</accession>
<dbReference type="PANTHER" id="PTHR30435">
    <property type="entry name" value="FLAGELLAR PROTEIN"/>
    <property type="match status" value="1"/>
</dbReference>
<dbReference type="NCBIfam" id="TIGR01396">
    <property type="entry name" value="FlgB"/>
    <property type="match status" value="1"/>
</dbReference>
<dbReference type="Proteomes" id="UP000216991">
    <property type="component" value="Unassembled WGS sequence"/>
</dbReference>
<dbReference type="GO" id="GO:0071978">
    <property type="term" value="P:bacterial-type flagellum-dependent swarming motility"/>
    <property type="evidence" value="ECO:0007669"/>
    <property type="project" value="TreeGrafter"/>
</dbReference>
<comment type="subunit">
    <text evidence="6">The basal body constitutes a major portion of the flagellar organelle and consists of a number of rings mounted on a central rod.</text>
</comment>
<dbReference type="AlphaFoldDB" id="A0A255Y7B0"/>
<evidence type="ECO:0000256" key="1">
    <source>
        <dbReference type="ARBA" id="ARBA00004117"/>
    </source>
</evidence>
<feature type="domain" description="Flagellar basal body rod protein N-terminal" evidence="7">
    <location>
        <begin position="21"/>
        <end position="45"/>
    </location>
</feature>
<keyword evidence="8" id="KW-0282">Flagellum</keyword>
<comment type="function">
    <text evidence="5 6">Structural component of flagellum, the bacterial motility apparatus. Part of the rod structure of flagellar basal body.</text>
</comment>
<dbReference type="PANTHER" id="PTHR30435:SF12">
    <property type="entry name" value="FLAGELLAR BASAL BODY ROD PROTEIN FLGB"/>
    <property type="match status" value="1"/>
</dbReference>
<evidence type="ECO:0000259" key="7">
    <source>
        <dbReference type="Pfam" id="PF00460"/>
    </source>
</evidence>
<evidence type="ECO:0000313" key="8">
    <source>
        <dbReference type="EMBL" id="OYQ25098.1"/>
    </source>
</evidence>
<dbReference type="EMBL" id="NOXT01000123">
    <property type="protein sequence ID" value="OYQ25098.1"/>
    <property type="molecule type" value="Genomic_DNA"/>
</dbReference>
<dbReference type="RefSeq" id="WP_094474924.1">
    <property type="nucleotide sequence ID" value="NZ_NOXT01000123.1"/>
</dbReference>
<reference evidence="8 9" key="1">
    <citation type="submission" date="2017-07" db="EMBL/GenBank/DDBJ databases">
        <title>Sandarakinorhabdus cyanobacteriorum sp. nov., a novel bacterium isolated from cyanobacterial aggregates in a eutrophic lake.</title>
        <authorList>
            <person name="Cai H."/>
        </authorList>
    </citation>
    <scope>NUCLEOTIDE SEQUENCE [LARGE SCALE GENOMIC DNA]</scope>
    <source>
        <strain evidence="8 9">TH057</strain>
    </source>
</reference>
<dbReference type="InterPro" id="IPR006300">
    <property type="entry name" value="FlgB"/>
</dbReference>
<keyword evidence="8" id="KW-0966">Cell projection</keyword>
<comment type="subcellular location">
    <subcellularLocation>
        <location evidence="1 6">Bacterial flagellum basal body</location>
    </subcellularLocation>
</comment>
<evidence type="ECO:0000256" key="2">
    <source>
        <dbReference type="ARBA" id="ARBA00009677"/>
    </source>
</evidence>
<dbReference type="InterPro" id="IPR001444">
    <property type="entry name" value="Flag_bb_rod_N"/>
</dbReference>
<evidence type="ECO:0000256" key="3">
    <source>
        <dbReference type="ARBA" id="ARBA00014376"/>
    </source>
</evidence>
<evidence type="ECO:0000256" key="4">
    <source>
        <dbReference type="ARBA" id="ARBA00023143"/>
    </source>
</evidence>
<keyword evidence="8" id="KW-0969">Cilium</keyword>
<dbReference type="Pfam" id="PF00460">
    <property type="entry name" value="Flg_bb_rod"/>
    <property type="match status" value="1"/>
</dbReference>